<protein>
    <submittedName>
        <fullName evidence="4">Diguanylate cyclase/phosphodiesterase with PAS/PAC sensor(S)</fullName>
    </submittedName>
</protein>
<dbReference type="eggNOG" id="COG2202">
    <property type="taxonomic scope" value="Bacteria"/>
</dbReference>
<dbReference type="Pfam" id="PF00563">
    <property type="entry name" value="EAL"/>
    <property type="match status" value="1"/>
</dbReference>
<organism evidence="4 5">
    <name type="scientific">Desulfohalobium retbaense (strain ATCC 49708 / DSM 5692 / JCM 16813 / HR100)</name>
    <dbReference type="NCBI Taxonomy" id="485915"/>
    <lineage>
        <taxon>Bacteria</taxon>
        <taxon>Pseudomonadati</taxon>
        <taxon>Thermodesulfobacteriota</taxon>
        <taxon>Desulfovibrionia</taxon>
        <taxon>Desulfovibrionales</taxon>
        <taxon>Desulfohalobiaceae</taxon>
        <taxon>Desulfohalobium</taxon>
    </lineage>
</organism>
<dbReference type="AlphaFoldDB" id="C8X5M7"/>
<feature type="domain" description="GGDEF" evidence="3">
    <location>
        <begin position="239"/>
        <end position="374"/>
    </location>
</feature>
<dbReference type="HOGENOM" id="CLU_000445_70_50_7"/>
<dbReference type="InterPro" id="IPR000014">
    <property type="entry name" value="PAS"/>
</dbReference>
<dbReference type="InterPro" id="IPR035919">
    <property type="entry name" value="EAL_sf"/>
</dbReference>
<accession>C8X5M7</accession>
<dbReference type="eggNOG" id="COG5001">
    <property type="taxonomic scope" value="Bacteria"/>
</dbReference>
<feature type="transmembrane region" description="Helical" evidence="1">
    <location>
        <begin position="12"/>
        <end position="29"/>
    </location>
</feature>
<dbReference type="SUPFAM" id="SSF141868">
    <property type="entry name" value="EAL domain-like"/>
    <property type="match status" value="1"/>
</dbReference>
<dbReference type="InterPro" id="IPR029787">
    <property type="entry name" value="Nucleotide_cyclase"/>
</dbReference>
<dbReference type="CDD" id="cd00130">
    <property type="entry name" value="PAS"/>
    <property type="match status" value="1"/>
</dbReference>
<dbReference type="CDD" id="cd01948">
    <property type="entry name" value="EAL"/>
    <property type="match status" value="1"/>
</dbReference>
<keyword evidence="1" id="KW-1133">Transmembrane helix</keyword>
<dbReference type="InterPro" id="IPR001633">
    <property type="entry name" value="EAL_dom"/>
</dbReference>
<keyword evidence="5" id="KW-1185">Reference proteome</keyword>
<reference evidence="4 5" key="2">
    <citation type="journal article" date="2010" name="Stand. Genomic Sci.">
        <title>Complete genome sequence of Desulfohalobium retbaense type strain (HR(100)).</title>
        <authorList>
            <person name="Spring S."/>
            <person name="Nolan M."/>
            <person name="Lapidus A."/>
            <person name="Glavina Del Rio T."/>
            <person name="Copeland A."/>
            <person name="Tice H."/>
            <person name="Cheng J.F."/>
            <person name="Lucas S."/>
            <person name="Land M."/>
            <person name="Chen F."/>
            <person name="Bruce D."/>
            <person name="Goodwin L."/>
            <person name="Pitluck S."/>
            <person name="Ivanova N."/>
            <person name="Mavromatis K."/>
            <person name="Mikhailova N."/>
            <person name="Pati A."/>
            <person name="Chen A."/>
            <person name="Palaniappan K."/>
            <person name="Hauser L."/>
            <person name="Chang Y.J."/>
            <person name="Jeffries C.D."/>
            <person name="Munk C."/>
            <person name="Kiss H."/>
            <person name="Chain P."/>
            <person name="Han C."/>
            <person name="Brettin T."/>
            <person name="Detter J.C."/>
            <person name="Schuler E."/>
            <person name="Goker M."/>
            <person name="Rohde M."/>
            <person name="Bristow J."/>
            <person name="Eisen J.A."/>
            <person name="Markowitz V."/>
            <person name="Hugenholtz P."/>
            <person name="Kyrpides N.C."/>
            <person name="Klenk H.P."/>
        </authorList>
    </citation>
    <scope>NUCLEOTIDE SEQUENCE [LARGE SCALE GENOMIC DNA]</scope>
    <source>
        <strain evidence="4 5">DSM 5692</strain>
    </source>
</reference>
<dbReference type="SUPFAM" id="SSF55073">
    <property type="entry name" value="Nucleotide cyclase"/>
    <property type="match status" value="1"/>
</dbReference>
<dbReference type="PROSITE" id="PS50887">
    <property type="entry name" value="GGDEF"/>
    <property type="match status" value="1"/>
</dbReference>
<dbReference type="NCBIfam" id="TIGR00254">
    <property type="entry name" value="GGDEF"/>
    <property type="match status" value="1"/>
</dbReference>
<dbReference type="STRING" id="485915.Dret_2442"/>
<evidence type="ECO:0000259" key="3">
    <source>
        <dbReference type="PROSITE" id="PS50887"/>
    </source>
</evidence>
<dbReference type="InterPro" id="IPR052155">
    <property type="entry name" value="Biofilm_reg_signaling"/>
</dbReference>
<dbReference type="PANTHER" id="PTHR44757">
    <property type="entry name" value="DIGUANYLATE CYCLASE DGCP"/>
    <property type="match status" value="1"/>
</dbReference>
<evidence type="ECO:0000259" key="2">
    <source>
        <dbReference type="PROSITE" id="PS50883"/>
    </source>
</evidence>
<dbReference type="Proteomes" id="UP000001052">
    <property type="component" value="Chromosome"/>
</dbReference>
<dbReference type="Gene3D" id="3.30.70.270">
    <property type="match status" value="1"/>
</dbReference>
<feature type="transmembrane region" description="Helical" evidence="1">
    <location>
        <begin position="49"/>
        <end position="67"/>
    </location>
</feature>
<dbReference type="RefSeq" id="WP_015752858.1">
    <property type="nucleotide sequence ID" value="NC_013223.1"/>
</dbReference>
<dbReference type="EMBL" id="CP001734">
    <property type="protein sequence ID" value="ACV69724.1"/>
    <property type="molecule type" value="Genomic_DNA"/>
</dbReference>
<dbReference type="Gene3D" id="3.20.20.450">
    <property type="entry name" value="EAL domain"/>
    <property type="match status" value="1"/>
</dbReference>
<dbReference type="Pfam" id="PF00990">
    <property type="entry name" value="GGDEF"/>
    <property type="match status" value="1"/>
</dbReference>
<evidence type="ECO:0000313" key="5">
    <source>
        <dbReference type="Proteomes" id="UP000001052"/>
    </source>
</evidence>
<dbReference type="OrthoDB" id="7673416at2"/>
<dbReference type="PROSITE" id="PS50883">
    <property type="entry name" value="EAL"/>
    <property type="match status" value="1"/>
</dbReference>
<dbReference type="InterPro" id="IPR013655">
    <property type="entry name" value="PAS_fold_3"/>
</dbReference>
<dbReference type="Gene3D" id="2.10.70.100">
    <property type="match status" value="1"/>
</dbReference>
<dbReference type="Gene3D" id="3.30.450.20">
    <property type="entry name" value="PAS domain"/>
    <property type="match status" value="1"/>
</dbReference>
<gene>
    <name evidence="4" type="ordered locus">Dret_2442</name>
</gene>
<reference evidence="5" key="1">
    <citation type="submission" date="2009-09" db="EMBL/GenBank/DDBJ databases">
        <title>The complete chromosome of Desulfohalobium retbaense DSM 5692.</title>
        <authorList>
            <consortium name="US DOE Joint Genome Institute (JGI-PGF)"/>
            <person name="Lucas S."/>
            <person name="Copeland A."/>
            <person name="Lapidus A."/>
            <person name="Glavina del Rio T."/>
            <person name="Dalin E."/>
            <person name="Tice H."/>
            <person name="Bruce D."/>
            <person name="Goodwin L."/>
            <person name="Pitluck S."/>
            <person name="Kyrpides N."/>
            <person name="Mavromatis K."/>
            <person name="Ivanova N."/>
            <person name="Mikhailova N."/>
            <person name="Munk A.C."/>
            <person name="Brettin T."/>
            <person name="Detter J.C."/>
            <person name="Han C."/>
            <person name="Tapia R."/>
            <person name="Larimer F."/>
            <person name="Land M."/>
            <person name="Hauser L."/>
            <person name="Markowitz V."/>
            <person name="Cheng J.-F."/>
            <person name="Hugenholtz P."/>
            <person name="Woyke T."/>
            <person name="Wu D."/>
            <person name="Spring S."/>
            <person name="Klenk H.-P."/>
            <person name="Eisen J.A."/>
        </authorList>
    </citation>
    <scope>NUCLEOTIDE SEQUENCE [LARGE SCALE GENOMIC DNA]</scope>
    <source>
        <strain evidence="5">DSM 5692</strain>
    </source>
</reference>
<dbReference type="SMART" id="SM00267">
    <property type="entry name" value="GGDEF"/>
    <property type="match status" value="1"/>
</dbReference>
<dbReference type="PANTHER" id="PTHR44757:SF2">
    <property type="entry name" value="BIOFILM ARCHITECTURE MAINTENANCE PROTEIN MBAA"/>
    <property type="match status" value="1"/>
</dbReference>
<dbReference type="InterPro" id="IPR043128">
    <property type="entry name" value="Rev_trsase/Diguanyl_cyclase"/>
</dbReference>
<dbReference type="SMART" id="SM00052">
    <property type="entry name" value="EAL"/>
    <property type="match status" value="1"/>
</dbReference>
<evidence type="ECO:0000256" key="1">
    <source>
        <dbReference type="SAM" id="Phobius"/>
    </source>
</evidence>
<dbReference type="SUPFAM" id="SSF55785">
    <property type="entry name" value="PYP-like sensor domain (PAS domain)"/>
    <property type="match status" value="1"/>
</dbReference>
<proteinExistence type="predicted"/>
<name>C8X5M7_DESRD</name>
<keyword evidence="1" id="KW-0472">Membrane</keyword>
<dbReference type="Pfam" id="PF08447">
    <property type="entry name" value="PAS_3"/>
    <property type="match status" value="1"/>
</dbReference>
<evidence type="ECO:0000313" key="4">
    <source>
        <dbReference type="EMBL" id="ACV69724.1"/>
    </source>
</evidence>
<dbReference type="KEGG" id="drt:Dret_2442"/>
<dbReference type="InterPro" id="IPR035965">
    <property type="entry name" value="PAS-like_dom_sf"/>
</dbReference>
<sequence length="650" mass="73261">MQRNLNKRFFQPAMIVLIYVLVAGVWIVFSDSIVAQLAPSSHWRTTLQSLKGLFFVAGTGILLYVLIRGYAESLRQKERHNRLTQRAAKACSWDWDIEADRFTWAGDVSSFLTEGDGTSPLPRTYQDVLRHIHPEDIPNFERAVQESLLRDQELHLEFRWQRGANTRWFFAVGEVERDLTTNKPQHLRGIIRDITQRKQAEQELAYKSEWDGLTGLLNRSFFLKRLEQLFQTQRRLGHCSFAVLLLDIDRFSRINDSLGHWVGDAVLQEASRRLANFLSPADSLARLSADEFGILLQASNDQDQVLRSAHHILEVLKTPMHLSPHDINITASIGVVTCFDANPYNNPEYILRDAATAMRQAKLQGGDQIAAFKKALHTQAFEALSLENQLRKNLRDPAQQELFLAFQPIVDLGSGEIAGFEALIRWRLADGTVIPPNRFIPVAEQSGLIQPLGKWVLDSACAALAALRANDPNAVDHMHVNVNVSARQLEQHDFVREINELLLIHNLPAQTLRLELTETVLMENAAQVQNFLGQLQEIGIGVAVDDFGTGYSSLSYLHRFSINTLKIDLSFVQSVLTNEHSKAITQAIIDMAQSLNKTVVAEGIETQEQAALIAAMGCRYAQGFLFSYPLEKEALPQLLDQQPLVPTPRE</sequence>
<dbReference type="InterPro" id="IPR000160">
    <property type="entry name" value="GGDEF_dom"/>
</dbReference>
<feature type="domain" description="EAL" evidence="2">
    <location>
        <begin position="383"/>
        <end position="643"/>
    </location>
</feature>
<keyword evidence="1" id="KW-0812">Transmembrane</keyword>
<dbReference type="CDD" id="cd01949">
    <property type="entry name" value="GGDEF"/>
    <property type="match status" value="1"/>
</dbReference>